<organism evidence="1">
    <name type="scientific">Anguilla anguilla</name>
    <name type="common">European freshwater eel</name>
    <name type="synonym">Muraena anguilla</name>
    <dbReference type="NCBI Taxonomy" id="7936"/>
    <lineage>
        <taxon>Eukaryota</taxon>
        <taxon>Metazoa</taxon>
        <taxon>Chordata</taxon>
        <taxon>Craniata</taxon>
        <taxon>Vertebrata</taxon>
        <taxon>Euteleostomi</taxon>
        <taxon>Actinopterygii</taxon>
        <taxon>Neopterygii</taxon>
        <taxon>Teleostei</taxon>
        <taxon>Anguilliformes</taxon>
        <taxon>Anguillidae</taxon>
        <taxon>Anguilla</taxon>
    </lineage>
</organism>
<reference evidence="1" key="2">
    <citation type="journal article" date="2015" name="Fish Shellfish Immunol.">
        <title>Early steps in the European eel (Anguilla anguilla)-Vibrio vulnificus interaction in the gills: Role of the RtxA13 toxin.</title>
        <authorList>
            <person name="Callol A."/>
            <person name="Pajuelo D."/>
            <person name="Ebbesson L."/>
            <person name="Teles M."/>
            <person name="MacKenzie S."/>
            <person name="Amaro C."/>
        </authorList>
    </citation>
    <scope>NUCLEOTIDE SEQUENCE</scope>
</reference>
<dbReference type="AlphaFoldDB" id="A0A0E9X0I9"/>
<accession>A0A0E9X0I9</accession>
<reference evidence="1" key="1">
    <citation type="submission" date="2014-11" db="EMBL/GenBank/DDBJ databases">
        <authorList>
            <person name="Amaro Gonzalez C."/>
        </authorList>
    </citation>
    <scope>NUCLEOTIDE SEQUENCE</scope>
</reference>
<sequence length="54" mass="6438">MQLYIQREKNRQQNPHCPIERAFFCILPLCSTVFNSKIIVRLPKKTVKCNRVSF</sequence>
<name>A0A0E9X0I9_ANGAN</name>
<evidence type="ECO:0000313" key="1">
    <source>
        <dbReference type="EMBL" id="JAH96114.1"/>
    </source>
</evidence>
<proteinExistence type="predicted"/>
<protein>
    <submittedName>
        <fullName evidence="1">Uncharacterized protein</fullName>
    </submittedName>
</protein>
<dbReference type="EMBL" id="GBXM01012463">
    <property type="protein sequence ID" value="JAH96114.1"/>
    <property type="molecule type" value="Transcribed_RNA"/>
</dbReference>